<dbReference type="PANTHER" id="PTHR31793">
    <property type="entry name" value="4-HYDROXYBENZOYL-COA THIOESTERASE FAMILY MEMBER"/>
    <property type="match status" value="1"/>
</dbReference>
<comment type="similarity">
    <text evidence="1">Belongs to the 4-hydroxybenzoyl-CoA thioesterase family.</text>
</comment>
<dbReference type="Pfam" id="PF13279">
    <property type="entry name" value="4HBT_2"/>
    <property type="match status" value="1"/>
</dbReference>
<proteinExistence type="inferred from homology"/>
<name>A0A843BFB7_9BURK</name>
<keyword evidence="4" id="KW-1185">Reference proteome</keyword>
<gene>
    <name evidence="3" type="ORF">HF327_013070</name>
</gene>
<reference evidence="3" key="1">
    <citation type="submission" date="2020-12" db="EMBL/GenBank/DDBJ databases">
        <title>Comamonas sp. nov., isolated from stream water.</title>
        <authorList>
            <person name="Park K.-H."/>
        </authorList>
    </citation>
    <scope>NUCLEOTIDE SEQUENCE</scope>
    <source>
        <strain evidence="3">EJ-4</strain>
    </source>
</reference>
<dbReference type="EMBL" id="JABBCQ020000010">
    <property type="protein sequence ID" value="MBI1625429.1"/>
    <property type="molecule type" value="Genomic_DNA"/>
</dbReference>
<dbReference type="AlphaFoldDB" id="A0A843BFB7"/>
<organism evidence="3 4">
    <name type="scientific">Comamonas suwonensis</name>
    <dbReference type="NCBI Taxonomy" id="2606214"/>
    <lineage>
        <taxon>Bacteria</taxon>
        <taxon>Pseudomonadati</taxon>
        <taxon>Pseudomonadota</taxon>
        <taxon>Betaproteobacteria</taxon>
        <taxon>Burkholderiales</taxon>
        <taxon>Comamonadaceae</taxon>
        <taxon>Comamonas</taxon>
    </lineage>
</organism>
<dbReference type="CDD" id="cd00586">
    <property type="entry name" value="4HBT"/>
    <property type="match status" value="1"/>
</dbReference>
<dbReference type="InterPro" id="IPR029069">
    <property type="entry name" value="HotDog_dom_sf"/>
</dbReference>
<evidence type="ECO:0000256" key="1">
    <source>
        <dbReference type="ARBA" id="ARBA00005953"/>
    </source>
</evidence>
<dbReference type="Gene3D" id="3.10.129.10">
    <property type="entry name" value="Hotdog Thioesterase"/>
    <property type="match status" value="1"/>
</dbReference>
<dbReference type="Proteomes" id="UP000530032">
    <property type="component" value="Unassembled WGS sequence"/>
</dbReference>
<sequence>MRIELPEQKTWVYETRFGVRWGDMDAMGHVNNAQYFRYLETARIDWMSGFGLKPGLNREGQGQGPVVVNAFCNFYQQLAYPDEVLLKMFVSDPARTTFETWATMERVAQPGVVCAAGGGTVIWVDFSKQKATDLPDWIRSKVGG</sequence>
<evidence type="ECO:0000313" key="3">
    <source>
        <dbReference type="EMBL" id="MBI1625429.1"/>
    </source>
</evidence>
<dbReference type="RefSeq" id="WP_198460589.1">
    <property type="nucleotide sequence ID" value="NZ_JABBCQ020000010.1"/>
</dbReference>
<keyword evidence="2" id="KW-0378">Hydrolase</keyword>
<protein>
    <submittedName>
        <fullName evidence="3">Acyl-CoA thioesterase</fullName>
    </submittedName>
</protein>
<evidence type="ECO:0000313" key="4">
    <source>
        <dbReference type="Proteomes" id="UP000530032"/>
    </source>
</evidence>
<dbReference type="GO" id="GO:0047617">
    <property type="term" value="F:fatty acyl-CoA hydrolase activity"/>
    <property type="evidence" value="ECO:0007669"/>
    <property type="project" value="TreeGrafter"/>
</dbReference>
<dbReference type="SUPFAM" id="SSF54637">
    <property type="entry name" value="Thioesterase/thiol ester dehydrase-isomerase"/>
    <property type="match status" value="1"/>
</dbReference>
<evidence type="ECO:0000256" key="2">
    <source>
        <dbReference type="ARBA" id="ARBA00022801"/>
    </source>
</evidence>
<dbReference type="PANTHER" id="PTHR31793:SF27">
    <property type="entry name" value="NOVEL THIOESTERASE SUPERFAMILY DOMAIN AND SAPOSIN A-TYPE DOMAIN CONTAINING PROTEIN (0610012H03RIK)"/>
    <property type="match status" value="1"/>
</dbReference>
<accession>A0A843BFB7</accession>
<comment type="caution">
    <text evidence="3">The sequence shown here is derived from an EMBL/GenBank/DDBJ whole genome shotgun (WGS) entry which is preliminary data.</text>
</comment>
<dbReference type="InterPro" id="IPR050563">
    <property type="entry name" value="4-hydroxybenzoyl-CoA_TE"/>
</dbReference>